<evidence type="ECO:0000259" key="1">
    <source>
        <dbReference type="Pfam" id="PF12766"/>
    </source>
</evidence>
<dbReference type="InterPro" id="IPR012349">
    <property type="entry name" value="Split_barrel_FMN-bd"/>
</dbReference>
<dbReference type="OrthoDB" id="5120525at2"/>
<accession>A0A6I4UHR3</accession>
<dbReference type="AlphaFoldDB" id="A0A6I4UHR3"/>
<evidence type="ECO:0000313" key="2">
    <source>
        <dbReference type="EMBL" id="MBB3776471.1"/>
    </source>
</evidence>
<organism evidence="3 4">
    <name type="scientific">Erythrobacter ramosus</name>
    <dbReference type="NCBI Taxonomy" id="35811"/>
    <lineage>
        <taxon>Bacteria</taxon>
        <taxon>Pseudomonadati</taxon>
        <taxon>Pseudomonadota</taxon>
        <taxon>Alphaproteobacteria</taxon>
        <taxon>Sphingomonadales</taxon>
        <taxon>Erythrobacteraceae</taxon>
        <taxon>Erythrobacter/Porphyrobacter group</taxon>
        <taxon>Erythrobacter</taxon>
    </lineage>
</organism>
<proteinExistence type="predicted"/>
<keyword evidence="5" id="KW-1185">Reference proteome</keyword>
<dbReference type="InterPro" id="IPR024624">
    <property type="entry name" value="Pyridox_Oxase_Alr4036_FMN-bd"/>
</dbReference>
<evidence type="ECO:0000313" key="4">
    <source>
        <dbReference type="Proteomes" id="UP000430021"/>
    </source>
</evidence>
<evidence type="ECO:0000313" key="5">
    <source>
        <dbReference type="Proteomes" id="UP000548685"/>
    </source>
</evidence>
<reference evidence="3 4" key="1">
    <citation type="submission" date="2019-12" db="EMBL/GenBank/DDBJ databases">
        <title>Genomic-based taxomic classification of the family Erythrobacteraceae.</title>
        <authorList>
            <person name="Xu L."/>
        </authorList>
    </citation>
    <scope>NUCLEOTIDE SEQUENCE [LARGE SCALE GENOMIC DNA]</scope>
    <source>
        <strain evidence="3 4">JCM 10282</strain>
    </source>
</reference>
<dbReference type="Proteomes" id="UP000548685">
    <property type="component" value="Unassembled WGS sequence"/>
</dbReference>
<dbReference type="SUPFAM" id="SSF50475">
    <property type="entry name" value="FMN-binding split barrel"/>
    <property type="match status" value="1"/>
</dbReference>
<sequence>MFEALDEVLTDCRNRLIRAPRDRKSPMHTPVIVTGDVDARVMVLRAFDSQNWTFRLHTDARAPKAKVVTADPRIAVLFYDKGAKIQIRARGTAAIVTSGAEVDAAWGSSTNFARRCYLGDGPGSGSDVPTSGLPAEFEGAEPDDAQLVPARENFALLRITLTAFDWLYLAHTGHVRAQFARAATGEWQGHWVSP</sequence>
<evidence type="ECO:0000313" key="3">
    <source>
        <dbReference type="EMBL" id="MXP38450.1"/>
    </source>
</evidence>
<dbReference type="GO" id="GO:0008442">
    <property type="term" value="F:3-hydroxyisobutyrate dehydrogenase activity"/>
    <property type="evidence" value="ECO:0007669"/>
    <property type="project" value="UniProtKB-EC"/>
</dbReference>
<dbReference type="Proteomes" id="UP000430021">
    <property type="component" value="Unassembled WGS sequence"/>
</dbReference>
<comment type="caution">
    <text evidence="3">The sequence shown here is derived from an EMBL/GenBank/DDBJ whole genome shotgun (WGS) entry which is preliminary data.</text>
</comment>
<gene>
    <name evidence="2" type="ORF">FHS52_002440</name>
    <name evidence="3" type="ORF">GRI59_07460</name>
</gene>
<protein>
    <submittedName>
        <fullName evidence="2">3-hydroxyisobutyrate dehydrogenase</fullName>
        <ecNumber evidence="2">1.1.1.31</ecNumber>
    </submittedName>
    <submittedName>
        <fullName evidence="3">Flavin-binding protein</fullName>
    </submittedName>
</protein>
<dbReference type="EMBL" id="WTYB01000002">
    <property type="protein sequence ID" value="MXP38450.1"/>
    <property type="molecule type" value="Genomic_DNA"/>
</dbReference>
<name>A0A6I4UHR3_9SPHN</name>
<dbReference type="RefSeq" id="WP_160760604.1">
    <property type="nucleotide sequence ID" value="NZ_BAAADZ010000010.1"/>
</dbReference>
<dbReference type="Pfam" id="PF12766">
    <property type="entry name" value="Pyridox_oxase_2"/>
    <property type="match status" value="1"/>
</dbReference>
<dbReference type="Gene3D" id="2.30.110.10">
    <property type="entry name" value="Electron Transport, Fmn-binding Protein, Chain A"/>
    <property type="match status" value="1"/>
</dbReference>
<reference evidence="2 5" key="2">
    <citation type="submission" date="2020-08" db="EMBL/GenBank/DDBJ databases">
        <title>Genomic Encyclopedia of Type Strains, Phase IV (KMG-IV): sequencing the most valuable type-strain genomes for metagenomic binning, comparative biology and taxonomic classification.</title>
        <authorList>
            <person name="Goeker M."/>
        </authorList>
    </citation>
    <scope>NUCLEOTIDE SEQUENCE [LARGE SCALE GENOMIC DNA]</scope>
    <source>
        <strain evidence="2 5">DSM 8510</strain>
    </source>
</reference>
<dbReference type="GO" id="GO:0010181">
    <property type="term" value="F:FMN binding"/>
    <property type="evidence" value="ECO:0007669"/>
    <property type="project" value="InterPro"/>
</dbReference>
<dbReference type="EMBL" id="JACICE010000002">
    <property type="protein sequence ID" value="MBB3776471.1"/>
    <property type="molecule type" value="Genomic_DNA"/>
</dbReference>
<dbReference type="EC" id="1.1.1.31" evidence="2"/>
<keyword evidence="2" id="KW-0560">Oxidoreductase</keyword>
<feature type="domain" description="Pyridoxamine 5'-phosphate oxidase Alr4036 family FMN-binding" evidence="1">
    <location>
        <begin position="38"/>
        <end position="96"/>
    </location>
</feature>